<dbReference type="AlphaFoldDB" id="A0A8J5VED5"/>
<evidence type="ECO:0000313" key="1">
    <source>
        <dbReference type="EMBL" id="KAG8044073.1"/>
    </source>
</evidence>
<proteinExistence type="predicted"/>
<evidence type="ECO:0000313" key="2">
    <source>
        <dbReference type="Proteomes" id="UP000729402"/>
    </source>
</evidence>
<reference evidence="1" key="2">
    <citation type="submission" date="2021-02" db="EMBL/GenBank/DDBJ databases">
        <authorList>
            <person name="Kimball J.A."/>
            <person name="Haas M.W."/>
            <person name="Macchietto M."/>
            <person name="Kono T."/>
            <person name="Duquette J."/>
            <person name="Shao M."/>
        </authorList>
    </citation>
    <scope>NUCLEOTIDE SEQUENCE</scope>
    <source>
        <tissue evidence="1">Fresh leaf tissue</tissue>
    </source>
</reference>
<reference evidence="1" key="1">
    <citation type="journal article" date="2021" name="bioRxiv">
        <title>Whole Genome Assembly and Annotation of Northern Wild Rice, Zizania palustris L., Supports a Whole Genome Duplication in the Zizania Genus.</title>
        <authorList>
            <person name="Haas M."/>
            <person name="Kono T."/>
            <person name="Macchietto M."/>
            <person name="Millas R."/>
            <person name="McGilp L."/>
            <person name="Shao M."/>
            <person name="Duquette J."/>
            <person name="Hirsch C.N."/>
            <person name="Kimball J."/>
        </authorList>
    </citation>
    <scope>NUCLEOTIDE SEQUENCE</scope>
    <source>
        <tissue evidence="1">Fresh leaf tissue</tissue>
    </source>
</reference>
<gene>
    <name evidence="1" type="ORF">GUJ93_ZPchr0450g33691</name>
</gene>
<name>A0A8J5VED5_ZIZPA</name>
<dbReference type="EMBL" id="JAAALK010000949">
    <property type="protein sequence ID" value="KAG8044073.1"/>
    <property type="molecule type" value="Genomic_DNA"/>
</dbReference>
<comment type="caution">
    <text evidence="1">The sequence shown here is derived from an EMBL/GenBank/DDBJ whole genome shotgun (WGS) entry which is preliminary data.</text>
</comment>
<accession>A0A8J5VED5</accession>
<dbReference type="Proteomes" id="UP000729402">
    <property type="component" value="Unassembled WGS sequence"/>
</dbReference>
<sequence>MFLEAALPKASRLQAESSFHVGESSSSAQSAGAAPAARAQWFDGSVQAVCAEDGDTLLIGPAYDGPLNSDGSNEIPGGLDRSPARDGRWLWFPKHIPLEASSLRLGFPARRAEGWIVLEGGNELRIEKVGEEEGGVVLAMGVSDLVLVVMGEAG</sequence>
<keyword evidence="2" id="KW-1185">Reference proteome</keyword>
<organism evidence="1 2">
    <name type="scientific">Zizania palustris</name>
    <name type="common">Northern wild rice</name>
    <dbReference type="NCBI Taxonomy" id="103762"/>
    <lineage>
        <taxon>Eukaryota</taxon>
        <taxon>Viridiplantae</taxon>
        <taxon>Streptophyta</taxon>
        <taxon>Embryophyta</taxon>
        <taxon>Tracheophyta</taxon>
        <taxon>Spermatophyta</taxon>
        <taxon>Magnoliopsida</taxon>
        <taxon>Liliopsida</taxon>
        <taxon>Poales</taxon>
        <taxon>Poaceae</taxon>
        <taxon>BOP clade</taxon>
        <taxon>Oryzoideae</taxon>
        <taxon>Oryzeae</taxon>
        <taxon>Zizaniinae</taxon>
        <taxon>Zizania</taxon>
    </lineage>
</organism>
<protein>
    <submittedName>
        <fullName evidence="1">Uncharacterized protein</fullName>
    </submittedName>
</protein>